<proteinExistence type="predicted"/>
<dbReference type="EMBL" id="AP012167">
    <property type="protein sequence ID" value="BAN07787.1"/>
    <property type="molecule type" value="Genomic_DNA"/>
</dbReference>
<name>M5AHG4_LEVBR</name>
<dbReference type="RefSeq" id="WP_015474428.1">
    <property type="nucleotide sequence ID" value="NC_020819.1"/>
</dbReference>
<dbReference type="KEGG" id="lbk:LVISKB_2152"/>
<feature type="region of interest" description="Disordered" evidence="2">
    <location>
        <begin position="151"/>
        <end position="182"/>
    </location>
</feature>
<reference evidence="3 4" key="1">
    <citation type="journal article" date="2013" name="PLoS ONE">
        <title>Genomic Analysis by Deep Sequencing of the Probiotic Lactobacillus brevis KB290 Harboring Nine Plasmids Reveals Genomic Stability.</title>
        <authorList>
            <person name="Fukao M."/>
            <person name="Oshima K."/>
            <person name="Morita H."/>
            <person name="Toh H."/>
            <person name="Suda W."/>
            <person name="Kim S.W."/>
            <person name="Suzuki S."/>
            <person name="Yakabe T."/>
            <person name="Hattori M."/>
            <person name="Yajima N."/>
        </authorList>
    </citation>
    <scope>NUCLEOTIDE SEQUENCE [LARGE SCALE GENOMIC DNA]</scope>
    <source>
        <strain evidence="3 4">KB290</strain>
    </source>
</reference>
<evidence type="ECO:0000256" key="2">
    <source>
        <dbReference type="SAM" id="MobiDB-lite"/>
    </source>
</evidence>
<evidence type="ECO:0000256" key="1">
    <source>
        <dbReference type="SAM" id="Coils"/>
    </source>
</evidence>
<dbReference type="HOGENOM" id="CLU_112809_2_1_9"/>
<evidence type="ECO:0000313" key="3">
    <source>
        <dbReference type="EMBL" id="BAN07787.1"/>
    </source>
</evidence>
<dbReference type="Pfam" id="PF06810">
    <property type="entry name" value="Phage_scaffold"/>
    <property type="match status" value="1"/>
</dbReference>
<organism evidence="3 4">
    <name type="scientific">Levilactobacillus brevis KB290</name>
    <dbReference type="NCBI Taxonomy" id="1001583"/>
    <lineage>
        <taxon>Bacteria</taxon>
        <taxon>Bacillati</taxon>
        <taxon>Bacillota</taxon>
        <taxon>Bacilli</taxon>
        <taxon>Lactobacillales</taxon>
        <taxon>Lactobacillaceae</taxon>
        <taxon>Levilactobacillus</taxon>
    </lineage>
</organism>
<dbReference type="PATRIC" id="fig|1001583.3.peg.2133"/>
<dbReference type="AlphaFoldDB" id="M5AHG4"/>
<protein>
    <submittedName>
        <fullName evidence="3">Scaffolding protein</fullName>
    </submittedName>
</protein>
<gene>
    <name evidence="3" type="ORF">LVISKB_2152</name>
</gene>
<dbReference type="InterPro" id="IPR009636">
    <property type="entry name" value="SCAF"/>
</dbReference>
<feature type="coiled-coil region" evidence="1">
    <location>
        <begin position="30"/>
        <end position="88"/>
    </location>
</feature>
<keyword evidence="1" id="KW-0175">Coiled coil</keyword>
<sequence length="182" mass="19939">MKRDLLKGMNLTDDQIEAIMKANGVDIEAAKSSLGDVDALKQENDTLKEQLTTRDKDMKALKKQVADNEDLTKQVTDLQAKYDNDTKALSAQLNQTKLTEALNTALSGAKARNPKTVEALLDMDKIQLEEDGKLTGLDDQLAAIKKDNEYLFDEGSNTNYEPGGGNGSNDSDQVQTLVDAFK</sequence>
<evidence type="ECO:0000313" key="4">
    <source>
        <dbReference type="Proteomes" id="UP000012042"/>
    </source>
</evidence>
<dbReference type="Proteomes" id="UP000012042">
    <property type="component" value="Chromosome"/>
</dbReference>
<accession>M5AHG4</accession>